<organism evidence="1">
    <name type="scientific">marine sediment metagenome</name>
    <dbReference type="NCBI Taxonomy" id="412755"/>
    <lineage>
        <taxon>unclassified sequences</taxon>
        <taxon>metagenomes</taxon>
        <taxon>ecological metagenomes</taxon>
    </lineage>
</organism>
<dbReference type="AlphaFoldDB" id="X1F5U0"/>
<protein>
    <submittedName>
        <fullName evidence="1">Uncharacterized protein</fullName>
    </submittedName>
</protein>
<sequence>MIGGYSLSSLSQLSITMEWEPSPLKGYERVQHLMYAALTSVTSQLEVIGISGKIYKDFSDAPAISYAGQGLAEFSG</sequence>
<gene>
    <name evidence="1" type="ORF">S03H2_00660</name>
</gene>
<dbReference type="EMBL" id="BARU01000150">
    <property type="protein sequence ID" value="GAH27940.1"/>
    <property type="molecule type" value="Genomic_DNA"/>
</dbReference>
<accession>X1F5U0</accession>
<evidence type="ECO:0000313" key="1">
    <source>
        <dbReference type="EMBL" id="GAH27940.1"/>
    </source>
</evidence>
<reference evidence="1" key="1">
    <citation type="journal article" date="2014" name="Front. Microbiol.">
        <title>High frequency of phylogenetically diverse reductive dehalogenase-homologous genes in deep subseafloor sedimentary metagenomes.</title>
        <authorList>
            <person name="Kawai M."/>
            <person name="Futagami T."/>
            <person name="Toyoda A."/>
            <person name="Takaki Y."/>
            <person name="Nishi S."/>
            <person name="Hori S."/>
            <person name="Arai W."/>
            <person name="Tsubouchi T."/>
            <person name="Morono Y."/>
            <person name="Uchiyama I."/>
            <person name="Ito T."/>
            <person name="Fujiyama A."/>
            <person name="Inagaki F."/>
            <person name="Takami H."/>
        </authorList>
    </citation>
    <scope>NUCLEOTIDE SEQUENCE</scope>
    <source>
        <strain evidence="1">Expedition CK06-06</strain>
    </source>
</reference>
<comment type="caution">
    <text evidence="1">The sequence shown here is derived from an EMBL/GenBank/DDBJ whole genome shotgun (WGS) entry which is preliminary data.</text>
</comment>
<proteinExistence type="predicted"/>
<name>X1F5U0_9ZZZZ</name>